<gene>
    <name evidence="1" type="ORF">C8R21_1595</name>
</gene>
<dbReference type="EMBL" id="QAOK01000059">
    <property type="protein sequence ID" value="PTQ76944.1"/>
    <property type="molecule type" value="Genomic_DNA"/>
</dbReference>
<dbReference type="AlphaFoldDB" id="A0A2T5HZE1"/>
<name>A0A2T5HZE1_9PROT</name>
<evidence type="ECO:0000313" key="1">
    <source>
        <dbReference type="EMBL" id="PTQ76944.1"/>
    </source>
</evidence>
<accession>A0A2T5HZE1</accession>
<evidence type="ECO:0000313" key="2">
    <source>
        <dbReference type="Proteomes" id="UP000244152"/>
    </source>
</evidence>
<proteinExistence type="predicted"/>
<organism evidence="1 2">
    <name type="scientific">Nitrosospira multiformis</name>
    <dbReference type="NCBI Taxonomy" id="1231"/>
    <lineage>
        <taxon>Bacteria</taxon>
        <taxon>Pseudomonadati</taxon>
        <taxon>Pseudomonadota</taxon>
        <taxon>Betaproteobacteria</taxon>
        <taxon>Nitrosomonadales</taxon>
        <taxon>Nitrosomonadaceae</taxon>
        <taxon>Nitrosospira</taxon>
    </lineage>
</organism>
<comment type="caution">
    <text evidence="1">The sequence shown here is derived from an EMBL/GenBank/DDBJ whole genome shotgun (WGS) entry which is preliminary data.</text>
</comment>
<protein>
    <submittedName>
        <fullName evidence="1">Uncharacterized protein</fullName>
    </submittedName>
</protein>
<dbReference type="Proteomes" id="UP000244152">
    <property type="component" value="Unassembled WGS sequence"/>
</dbReference>
<reference evidence="1 2" key="1">
    <citation type="submission" date="2018-04" db="EMBL/GenBank/DDBJ databases">
        <title>Active sludge and wastewater microbial communities from Klosterneuburg, Austria.</title>
        <authorList>
            <person name="Wagner M."/>
        </authorList>
    </citation>
    <scope>NUCLEOTIDE SEQUENCE [LARGE SCALE GENOMIC DNA]</scope>
    <source>
        <strain evidence="1 2">Nl12</strain>
    </source>
</reference>
<dbReference type="RefSeq" id="WP_146162522.1">
    <property type="nucleotide sequence ID" value="NZ_QAOK01000059.1"/>
</dbReference>
<sequence>MDGSIQFEEHAPDLWNEELEQSREILKNFLETLPKAEREELIALLGNLCKT</sequence>